<dbReference type="EMBL" id="VSSQ01021802">
    <property type="protein sequence ID" value="MPM67636.1"/>
    <property type="molecule type" value="Genomic_DNA"/>
</dbReference>
<dbReference type="Pfam" id="PF08239">
    <property type="entry name" value="SH3_3"/>
    <property type="match status" value="2"/>
</dbReference>
<protein>
    <recommendedName>
        <fullName evidence="1">SH3b domain-containing protein</fullName>
    </recommendedName>
</protein>
<feature type="domain" description="SH3b" evidence="1">
    <location>
        <begin position="222"/>
        <end position="289"/>
    </location>
</feature>
<reference evidence="2" key="1">
    <citation type="submission" date="2019-08" db="EMBL/GenBank/DDBJ databases">
        <authorList>
            <person name="Kucharzyk K."/>
            <person name="Murdoch R.W."/>
            <person name="Higgins S."/>
            <person name="Loffler F."/>
        </authorList>
    </citation>
    <scope>NUCLEOTIDE SEQUENCE</scope>
</reference>
<dbReference type="PROSITE" id="PS51781">
    <property type="entry name" value="SH3B"/>
    <property type="match status" value="2"/>
</dbReference>
<name>A0A645BQH8_9ZZZZ</name>
<comment type="caution">
    <text evidence="2">The sequence shown here is derived from an EMBL/GenBank/DDBJ whole genome shotgun (WGS) entry which is preliminary data.</text>
</comment>
<dbReference type="InterPro" id="IPR036028">
    <property type="entry name" value="SH3-like_dom_sf"/>
</dbReference>
<dbReference type="InterPro" id="IPR052354">
    <property type="entry name" value="Cell_Wall_Dynamics_Protein"/>
</dbReference>
<organism evidence="2">
    <name type="scientific">bioreactor metagenome</name>
    <dbReference type="NCBI Taxonomy" id="1076179"/>
    <lineage>
        <taxon>unclassified sequences</taxon>
        <taxon>metagenomes</taxon>
        <taxon>ecological metagenomes</taxon>
    </lineage>
</organism>
<dbReference type="AlphaFoldDB" id="A0A645BQH8"/>
<dbReference type="PANTHER" id="PTHR34408">
    <property type="entry name" value="FAMILY PROTEIN, PUTATIVE-RELATED"/>
    <property type="match status" value="1"/>
</dbReference>
<evidence type="ECO:0000313" key="2">
    <source>
        <dbReference type="EMBL" id="MPM67636.1"/>
    </source>
</evidence>
<proteinExistence type="predicted"/>
<sequence>MTFCRHVFRRSFLACLVIYFLFGNGGLNAAAEDMGSANIRTVTRNEEVFDAEHPMVYGLASEDAQDLINADIDKYVQRFYTGVENAGIKGKLRYFIYKNANNTLSMTLKIDNNTEDKKKAVTTYGLNYNLTTGKTIDLSNFYNKEALLNRAQDGLRYVYKLEKDKTLLYPDNYYIDTDDNIIAVYHAGAIADKALGEIEVDLTAADETRVKETPPGGMTEKLEEGIIAGTDVRLRQQPGLNTKIIGVLQDGESVRLGKQQTADGLSWTYVVRKNNDAGWVATQYCKKTAESVTANNTEKGLIVGEDVRLRSEPNLNADITDLFTKGENVEIIERLNAYDRDWCKVKRSNGSVGWVAAEYCETTK</sequence>
<dbReference type="SMART" id="SM00287">
    <property type="entry name" value="SH3b"/>
    <property type="match status" value="2"/>
</dbReference>
<evidence type="ECO:0000259" key="1">
    <source>
        <dbReference type="PROSITE" id="PS51781"/>
    </source>
</evidence>
<dbReference type="Gene3D" id="2.30.30.40">
    <property type="entry name" value="SH3 Domains"/>
    <property type="match status" value="2"/>
</dbReference>
<accession>A0A645BQH8</accession>
<gene>
    <name evidence="2" type="ORF">SDC9_114560</name>
</gene>
<dbReference type="PANTHER" id="PTHR34408:SF1">
    <property type="entry name" value="GLYCOSYL HYDROLASE FAMILY 19 DOMAIN-CONTAINING PROTEIN HI_1415"/>
    <property type="match status" value="1"/>
</dbReference>
<dbReference type="InterPro" id="IPR003646">
    <property type="entry name" value="SH3-like_bac-type"/>
</dbReference>
<dbReference type="SUPFAM" id="SSF50044">
    <property type="entry name" value="SH3-domain"/>
    <property type="match status" value="1"/>
</dbReference>
<feature type="domain" description="SH3b" evidence="1">
    <location>
        <begin position="297"/>
        <end position="364"/>
    </location>
</feature>